<dbReference type="Proteomes" id="UP000762676">
    <property type="component" value="Unassembled WGS sequence"/>
</dbReference>
<feature type="chain" id="PRO_5043450242" description="Kazal-like domain-containing protein" evidence="1">
    <location>
        <begin position="23"/>
        <end position="174"/>
    </location>
</feature>
<accession>A0AAV4GAU9</accession>
<gene>
    <name evidence="2" type="ORF">ElyMa_005934800</name>
</gene>
<proteinExistence type="predicted"/>
<feature type="signal peptide" evidence="1">
    <location>
        <begin position="1"/>
        <end position="22"/>
    </location>
</feature>
<sequence length="174" mass="19718">MLFRSSDFYRGLLLAFLSLTWAVTVSFADECQDRCHVTCVSPPGKACTFGNLDFQKPCLLELGTCVVICSKRCHCKRQCKHLDAPVMRKAGGFDTCVERCFSEAVKTMSAMPTKKPKLVKPSASRLTRRSAYRLKSLYRPSRFHTKSFLFKSLRGKKKRSLPRLFLTGDLNHLG</sequence>
<evidence type="ECO:0008006" key="4">
    <source>
        <dbReference type="Google" id="ProtNLM"/>
    </source>
</evidence>
<comment type="caution">
    <text evidence="2">The sequence shown here is derived from an EMBL/GenBank/DDBJ whole genome shotgun (WGS) entry which is preliminary data.</text>
</comment>
<organism evidence="2 3">
    <name type="scientific">Elysia marginata</name>
    <dbReference type="NCBI Taxonomy" id="1093978"/>
    <lineage>
        <taxon>Eukaryota</taxon>
        <taxon>Metazoa</taxon>
        <taxon>Spiralia</taxon>
        <taxon>Lophotrochozoa</taxon>
        <taxon>Mollusca</taxon>
        <taxon>Gastropoda</taxon>
        <taxon>Heterobranchia</taxon>
        <taxon>Euthyneura</taxon>
        <taxon>Panpulmonata</taxon>
        <taxon>Sacoglossa</taxon>
        <taxon>Placobranchoidea</taxon>
        <taxon>Plakobranchidae</taxon>
        <taxon>Elysia</taxon>
    </lineage>
</organism>
<evidence type="ECO:0000256" key="1">
    <source>
        <dbReference type="SAM" id="SignalP"/>
    </source>
</evidence>
<evidence type="ECO:0000313" key="2">
    <source>
        <dbReference type="EMBL" id="GFR81786.1"/>
    </source>
</evidence>
<keyword evidence="1" id="KW-0732">Signal</keyword>
<protein>
    <recommendedName>
        <fullName evidence="4">Kazal-like domain-containing protein</fullName>
    </recommendedName>
</protein>
<reference evidence="2 3" key="1">
    <citation type="journal article" date="2021" name="Elife">
        <title>Chloroplast acquisition without the gene transfer in kleptoplastic sea slugs, Plakobranchus ocellatus.</title>
        <authorList>
            <person name="Maeda T."/>
            <person name="Takahashi S."/>
            <person name="Yoshida T."/>
            <person name="Shimamura S."/>
            <person name="Takaki Y."/>
            <person name="Nagai Y."/>
            <person name="Toyoda A."/>
            <person name="Suzuki Y."/>
            <person name="Arimoto A."/>
            <person name="Ishii H."/>
            <person name="Satoh N."/>
            <person name="Nishiyama T."/>
            <person name="Hasebe M."/>
            <person name="Maruyama T."/>
            <person name="Minagawa J."/>
            <person name="Obokata J."/>
            <person name="Shigenobu S."/>
        </authorList>
    </citation>
    <scope>NUCLEOTIDE SEQUENCE [LARGE SCALE GENOMIC DNA]</scope>
</reference>
<name>A0AAV4GAU9_9GAST</name>
<dbReference type="AlphaFoldDB" id="A0AAV4GAU9"/>
<evidence type="ECO:0000313" key="3">
    <source>
        <dbReference type="Proteomes" id="UP000762676"/>
    </source>
</evidence>
<keyword evidence="3" id="KW-1185">Reference proteome</keyword>
<dbReference type="EMBL" id="BMAT01011905">
    <property type="protein sequence ID" value="GFR81786.1"/>
    <property type="molecule type" value="Genomic_DNA"/>
</dbReference>